<comment type="caution">
    <text evidence="5">The sequence shown here is derived from an EMBL/GenBank/DDBJ whole genome shotgun (WGS) entry which is preliminary data.</text>
</comment>
<accession>A0ABU8FNG4</accession>
<feature type="DNA-binding region" description="H-T-H motif" evidence="3">
    <location>
        <begin position="37"/>
        <end position="56"/>
    </location>
</feature>
<dbReference type="InterPro" id="IPR049397">
    <property type="entry name" value="EthR_C"/>
</dbReference>
<evidence type="ECO:0000256" key="2">
    <source>
        <dbReference type="ARBA" id="ARBA00023125"/>
    </source>
</evidence>
<dbReference type="PANTHER" id="PTHR43479:SF7">
    <property type="entry name" value="TETR-FAMILY TRANSCRIPTIONAL REGULATOR"/>
    <property type="match status" value="1"/>
</dbReference>
<dbReference type="Pfam" id="PF00440">
    <property type="entry name" value="TetR_N"/>
    <property type="match status" value="1"/>
</dbReference>
<dbReference type="Proteomes" id="UP001372526">
    <property type="component" value="Unassembled WGS sequence"/>
</dbReference>
<dbReference type="InterPro" id="IPR001647">
    <property type="entry name" value="HTH_TetR"/>
</dbReference>
<reference evidence="5 6" key="1">
    <citation type="submission" date="2024-01" db="EMBL/GenBank/DDBJ databases">
        <title>Seven novel Bacillus-like species.</title>
        <authorList>
            <person name="Liu G."/>
        </authorList>
    </citation>
    <scope>NUCLEOTIDE SEQUENCE [LARGE SCALE GENOMIC DNA]</scope>
    <source>
        <strain evidence="5 6">FJAT-51639</strain>
    </source>
</reference>
<evidence type="ECO:0000256" key="1">
    <source>
        <dbReference type="ARBA" id="ARBA00022491"/>
    </source>
</evidence>
<organism evidence="5 6">
    <name type="scientific">Bacillus bruguierae</name>
    <dbReference type="NCBI Taxonomy" id="3127667"/>
    <lineage>
        <taxon>Bacteria</taxon>
        <taxon>Bacillati</taxon>
        <taxon>Bacillota</taxon>
        <taxon>Bacilli</taxon>
        <taxon>Bacillales</taxon>
        <taxon>Bacillaceae</taxon>
        <taxon>Bacillus</taxon>
    </lineage>
</organism>
<keyword evidence="1" id="KW-0678">Repressor</keyword>
<proteinExistence type="predicted"/>
<dbReference type="Gene3D" id="1.10.10.60">
    <property type="entry name" value="Homeodomain-like"/>
    <property type="match status" value="1"/>
</dbReference>
<dbReference type="RefSeq" id="WP_090914711.1">
    <property type="nucleotide sequence ID" value="NZ_JBAWSX010000024.1"/>
</dbReference>
<dbReference type="PANTHER" id="PTHR43479">
    <property type="entry name" value="ACREF/ENVCD OPERON REPRESSOR-RELATED"/>
    <property type="match status" value="1"/>
</dbReference>
<protein>
    <submittedName>
        <fullName evidence="5">TetR/AcrR family transcriptional regulator</fullName>
    </submittedName>
</protein>
<dbReference type="PROSITE" id="PS50977">
    <property type="entry name" value="HTH_TETR_2"/>
    <property type="match status" value="1"/>
</dbReference>
<evidence type="ECO:0000313" key="6">
    <source>
        <dbReference type="Proteomes" id="UP001372526"/>
    </source>
</evidence>
<feature type="domain" description="HTH tetR-type" evidence="4">
    <location>
        <begin position="14"/>
        <end position="74"/>
    </location>
</feature>
<dbReference type="PRINTS" id="PR00455">
    <property type="entry name" value="HTHTETR"/>
</dbReference>
<dbReference type="SUPFAM" id="SSF48498">
    <property type="entry name" value="Tetracyclin repressor-like, C-terminal domain"/>
    <property type="match status" value="1"/>
</dbReference>
<dbReference type="Gene3D" id="1.10.357.10">
    <property type="entry name" value="Tetracycline Repressor, domain 2"/>
    <property type="match status" value="1"/>
</dbReference>
<gene>
    <name evidence="5" type="ORF">WAZ07_24160</name>
</gene>
<name>A0ABU8FNG4_9BACI</name>
<dbReference type="SUPFAM" id="SSF46689">
    <property type="entry name" value="Homeodomain-like"/>
    <property type="match status" value="1"/>
</dbReference>
<sequence>MTKDTFSARQRRSLETKKKLLSAGREVFIEQGFQKTTISQIIKKAETGYGTAYVYFKNKDDLLIVLMDDVMNQFYTIAERVFHPVTKQAAHSMIQKQVHAFLQMAETERQLLQVVEEAIGTSKEVRNKWDAIRERFIERIVQDITYSQRSGLARKDLNCFLAARSWFFANEMFLWEIVRNERDFSLEDIVHTLTEMYMGGLYS</sequence>
<dbReference type="InterPro" id="IPR009057">
    <property type="entry name" value="Homeodomain-like_sf"/>
</dbReference>
<dbReference type="InterPro" id="IPR050624">
    <property type="entry name" value="HTH-type_Tx_Regulator"/>
</dbReference>
<evidence type="ECO:0000256" key="3">
    <source>
        <dbReference type="PROSITE-ProRule" id="PRU00335"/>
    </source>
</evidence>
<keyword evidence="2 3" id="KW-0238">DNA-binding</keyword>
<dbReference type="EMBL" id="JBAWSX010000024">
    <property type="protein sequence ID" value="MEI4804241.1"/>
    <property type="molecule type" value="Genomic_DNA"/>
</dbReference>
<evidence type="ECO:0000313" key="5">
    <source>
        <dbReference type="EMBL" id="MEI4804241.1"/>
    </source>
</evidence>
<dbReference type="InterPro" id="IPR036271">
    <property type="entry name" value="Tet_transcr_reg_TetR-rel_C_sf"/>
</dbReference>
<dbReference type="Pfam" id="PF21313">
    <property type="entry name" value="EthR_C"/>
    <property type="match status" value="1"/>
</dbReference>
<evidence type="ECO:0000259" key="4">
    <source>
        <dbReference type="PROSITE" id="PS50977"/>
    </source>
</evidence>
<keyword evidence="6" id="KW-1185">Reference proteome</keyword>